<keyword evidence="12" id="KW-0472">Membrane</keyword>
<accession>S8FJR6</accession>
<dbReference type="GO" id="GO:0005506">
    <property type="term" value="F:iron ion binding"/>
    <property type="evidence" value="ECO:0007669"/>
    <property type="project" value="InterPro"/>
</dbReference>
<keyword evidence="11 14" id="KW-0503">Monooxygenase</keyword>
<name>S8FJR6_FOMSC</name>
<dbReference type="Gene3D" id="1.10.630.10">
    <property type="entry name" value="Cytochrome P450"/>
    <property type="match status" value="1"/>
</dbReference>
<evidence type="ECO:0000256" key="9">
    <source>
        <dbReference type="ARBA" id="ARBA00023002"/>
    </source>
</evidence>
<dbReference type="eggNOG" id="KOG0156">
    <property type="taxonomic scope" value="Eukaryota"/>
</dbReference>
<dbReference type="PRINTS" id="PR00385">
    <property type="entry name" value="P450"/>
</dbReference>
<keyword evidence="6" id="KW-0812">Transmembrane</keyword>
<dbReference type="STRING" id="743788.S8FJR6"/>
<evidence type="ECO:0000256" key="10">
    <source>
        <dbReference type="ARBA" id="ARBA00023004"/>
    </source>
</evidence>
<dbReference type="InterPro" id="IPR001128">
    <property type="entry name" value="Cyt_P450"/>
</dbReference>
<dbReference type="InterPro" id="IPR017972">
    <property type="entry name" value="Cyt_P450_CS"/>
</dbReference>
<feature type="binding site" description="axial binding residue" evidence="13">
    <location>
        <position position="432"/>
    </location>
    <ligand>
        <name>heme</name>
        <dbReference type="ChEBI" id="CHEBI:30413"/>
    </ligand>
    <ligandPart>
        <name>Fe</name>
        <dbReference type="ChEBI" id="CHEBI:18248"/>
    </ligandPart>
</feature>
<evidence type="ECO:0008006" key="17">
    <source>
        <dbReference type="Google" id="ProtNLM"/>
    </source>
</evidence>
<gene>
    <name evidence="15" type="ORF">FOMPIDRAFT_124761</name>
</gene>
<evidence type="ECO:0000256" key="13">
    <source>
        <dbReference type="PIRSR" id="PIRSR602401-1"/>
    </source>
</evidence>
<dbReference type="OrthoDB" id="2730913at2759"/>
<dbReference type="GO" id="GO:0016020">
    <property type="term" value="C:membrane"/>
    <property type="evidence" value="ECO:0007669"/>
    <property type="project" value="UniProtKB-SubCell"/>
</dbReference>
<keyword evidence="16" id="KW-1185">Reference proteome</keyword>
<evidence type="ECO:0000256" key="7">
    <source>
        <dbReference type="ARBA" id="ARBA00022723"/>
    </source>
</evidence>
<dbReference type="PROSITE" id="PS00086">
    <property type="entry name" value="CYTOCHROME_P450"/>
    <property type="match status" value="1"/>
</dbReference>
<sequence>MLLCALGLFTYICVKKIRQLPAPPGPRGLPIIGNALQLPREHAWLAFAEWAKVYGPVMSLSAMGSSIVVLSSREAISDLLEKRGATYSDRPLAIMAGELARFRDYTAFMPYCDRHRYSRKLIFGMINAHKLPELRAIQEAKTAEFLSRLTHTPQDFRAHAHWLVAAIVLQMTYGLTAGGSDDPYVLAMEEFMVDLSEITAPGAYLVDALPFLKYLPEWLPGASFKTRAREVRESLASIETKLYLVTRAQLDRGDATSSFVADFLNDHETTAEEIRVCQEVSTTLYGGACSAPLRPFESTISALLSFILIMAQQPHIQRKAQEEVDAVVGGRPPKCSDRECMPYLEAVIKEVFRCNPVLPIALPHQVLCEDVYAGYRIPAGATVFANTWAILHDPELYPLPDEVIPERYLDSTDESINIDPRDFAFGYGRRACPGRIFAEDTLFIAAASLVAAFDISDALPLKGEEIEYSGGIISHPKDFTCTITPRKLP</sequence>
<proteinExistence type="inferred from homology"/>
<comment type="similarity">
    <text evidence="4 14">Belongs to the cytochrome P450 family.</text>
</comment>
<evidence type="ECO:0000256" key="4">
    <source>
        <dbReference type="ARBA" id="ARBA00010617"/>
    </source>
</evidence>
<evidence type="ECO:0000256" key="2">
    <source>
        <dbReference type="ARBA" id="ARBA00004167"/>
    </source>
</evidence>
<dbReference type="SUPFAM" id="SSF48264">
    <property type="entry name" value="Cytochrome P450"/>
    <property type="match status" value="1"/>
</dbReference>
<evidence type="ECO:0000256" key="12">
    <source>
        <dbReference type="ARBA" id="ARBA00023136"/>
    </source>
</evidence>
<dbReference type="InterPro" id="IPR050364">
    <property type="entry name" value="Cytochrome_P450_fung"/>
</dbReference>
<dbReference type="Pfam" id="PF00067">
    <property type="entry name" value="p450"/>
    <property type="match status" value="1"/>
</dbReference>
<keyword evidence="10 13" id="KW-0408">Iron</keyword>
<dbReference type="InParanoid" id="S8FJR6"/>
<evidence type="ECO:0000256" key="14">
    <source>
        <dbReference type="RuleBase" id="RU000461"/>
    </source>
</evidence>
<keyword evidence="9 14" id="KW-0560">Oxidoreductase</keyword>
<dbReference type="PRINTS" id="PR00463">
    <property type="entry name" value="EP450I"/>
</dbReference>
<evidence type="ECO:0000256" key="11">
    <source>
        <dbReference type="ARBA" id="ARBA00023033"/>
    </source>
</evidence>
<keyword evidence="7 13" id="KW-0479">Metal-binding</keyword>
<dbReference type="InterPro" id="IPR036396">
    <property type="entry name" value="Cyt_P450_sf"/>
</dbReference>
<evidence type="ECO:0000256" key="5">
    <source>
        <dbReference type="ARBA" id="ARBA00022617"/>
    </source>
</evidence>
<comment type="cofactor">
    <cofactor evidence="1 13">
        <name>heme</name>
        <dbReference type="ChEBI" id="CHEBI:30413"/>
    </cofactor>
</comment>
<dbReference type="EMBL" id="KE504140">
    <property type="protein sequence ID" value="EPT01646.1"/>
    <property type="molecule type" value="Genomic_DNA"/>
</dbReference>
<reference evidence="15 16" key="1">
    <citation type="journal article" date="2012" name="Science">
        <title>The Paleozoic origin of enzymatic lignin decomposition reconstructed from 31 fungal genomes.</title>
        <authorList>
            <person name="Floudas D."/>
            <person name="Binder M."/>
            <person name="Riley R."/>
            <person name="Barry K."/>
            <person name="Blanchette R.A."/>
            <person name="Henrissat B."/>
            <person name="Martinez A.T."/>
            <person name="Otillar R."/>
            <person name="Spatafora J.W."/>
            <person name="Yadav J.S."/>
            <person name="Aerts A."/>
            <person name="Benoit I."/>
            <person name="Boyd A."/>
            <person name="Carlson A."/>
            <person name="Copeland A."/>
            <person name="Coutinho P.M."/>
            <person name="de Vries R.P."/>
            <person name="Ferreira P."/>
            <person name="Findley K."/>
            <person name="Foster B."/>
            <person name="Gaskell J."/>
            <person name="Glotzer D."/>
            <person name="Gorecki P."/>
            <person name="Heitman J."/>
            <person name="Hesse C."/>
            <person name="Hori C."/>
            <person name="Igarashi K."/>
            <person name="Jurgens J.A."/>
            <person name="Kallen N."/>
            <person name="Kersten P."/>
            <person name="Kohler A."/>
            <person name="Kuees U."/>
            <person name="Kumar T.K.A."/>
            <person name="Kuo A."/>
            <person name="LaButti K."/>
            <person name="Larrondo L.F."/>
            <person name="Lindquist E."/>
            <person name="Ling A."/>
            <person name="Lombard V."/>
            <person name="Lucas S."/>
            <person name="Lundell T."/>
            <person name="Martin R."/>
            <person name="McLaughlin D.J."/>
            <person name="Morgenstern I."/>
            <person name="Morin E."/>
            <person name="Murat C."/>
            <person name="Nagy L.G."/>
            <person name="Nolan M."/>
            <person name="Ohm R.A."/>
            <person name="Patyshakuliyeva A."/>
            <person name="Rokas A."/>
            <person name="Ruiz-Duenas F.J."/>
            <person name="Sabat G."/>
            <person name="Salamov A."/>
            <person name="Samejima M."/>
            <person name="Schmutz J."/>
            <person name="Slot J.C."/>
            <person name="St John F."/>
            <person name="Stenlid J."/>
            <person name="Sun H."/>
            <person name="Sun S."/>
            <person name="Syed K."/>
            <person name="Tsang A."/>
            <person name="Wiebenga A."/>
            <person name="Young D."/>
            <person name="Pisabarro A."/>
            <person name="Eastwood D.C."/>
            <person name="Martin F."/>
            <person name="Cullen D."/>
            <person name="Grigoriev I.V."/>
            <person name="Hibbett D.S."/>
        </authorList>
    </citation>
    <scope>NUCLEOTIDE SEQUENCE</scope>
    <source>
        <strain evidence="16">FP-58527</strain>
    </source>
</reference>
<dbReference type="Proteomes" id="UP000015241">
    <property type="component" value="Unassembled WGS sequence"/>
</dbReference>
<evidence type="ECO:0000256" key="6">
    <source>
        <dbReference type="ARBA" id="ARBA00022692"/>
    </source>
</evidence>
<keyword evidence="5 13" id="KW-0349">Heme</keyword>
<dbReference type="CDD" id="cd11065">
    <property type="entry name" value="CYP64-like"/>
    <property type="match status" value="1"/>
</dbReference>
<comment type="subcellular location">
    <subcellularLocation>
        <location evidence="2">Membrane</location>
        <topology evidence="2">Single-pass membrane protein</topology>
    </subcellularLocation>
</comment>
<evidence type="ECO:0000313" key="16">
    <source>
        <dbReference type="Proteomes" id="UP000015241"/>
    </source>
</evidence>
<dbReference type="HOGENOM" id="CLU_001570_2_3_1"/>
<evidence type="ECO:0000313" key="15">
    <source>
        <dbReference type="EMBL" id="EPT01646.1"/>
    </source>
</evidence>
<organism evidence="15 16">
    <name type="scientific">Fomitopsis schrenkii</name>
    <name type="common">Brown rot fungus</name>
    <dbReference type="NCBI Taxonomy" id="2126942"/>
    <lineage>
        <taxon>Eukaryota</taxon>
        <taxon>Fungi</taxon>
        <taxon>Dikarya</taxon>
        <taxon>Basidiomycota</taxon>
        <taxon>Agaricomycotina</taxon>
        <taxon>Agaricomycetes</taxon>
        <taxon>Polyporales</taxon>
        <taxon>Fomitopsis</taxon>
    </lineage>
</organism>
<dbReference type="InterPro" id="IPR002401">
    <property type="entry name" value="Cyt_P450_E_grp-I"/>
</dbReference>
<dbReference type="AlphaFoldDB" id="S8FJR6"/>
<comment type="pathway">
    <text evidence="3">Secondary metabolite biosynthesis.</text>
</comment>
<keyword evidence="8" id="KW-1133">Transmembrane helix</keyword>
<dbReference type="PANTHER" id="PTHR46300:SF7">
    <property type="entry name" value="P450, PUTATIVE (EUROFUNG)-RELATED"/>
    <property type="match status" value="1"/>
</dbReference>
<evidence type="ECO:0000256" key="3">
    <source>
        <dbReference type="ARBA" id="ARBA00005179"/>
    </source>
</evidence>
<dbReference type="GO" id="GO:0020037">
    <property type="term" value="F:heme binding"/>
    <property type="evidence" value="ECO:0007669"/>
    <property type="project" value="InterPro"/>
</dbReference>
<dbReference type="PANTHER" id="PTHR46300">
    <property type="entry name" value="P450, PUTATIVE (EUROFUNG)-RELATED-RELATED"/>
    <property type="match status" value="1"/>
</dbReference>
<evidence type="ECO:0000256" key="1">
    <source>
        <dbReference type="ARBA" id="ARBA00001971"/>
    </source>
</evidence>
<dbReference type="GO" id="GO:0004497">
    <property type="term" value="F:monooxygenase activity"/>
    <property type="evidence" value="ECO:0007669"/>
    <property type="project" value="UniProtKB-KW"/>
</dbReference>
<dbReference type="GO" id="GO:0016705">
    <property type="term" value="F:oxidoreductase activity, acting on paired donors, with incorporation or reduction of molecular oxygen"/>
    <property type="evidence" value="ECO:0007669"/>
    <property type="project" value="InterPro"/>
</dbReference>
<protein>
    <recommendedName>
        <fullName evidence="17">Cytochrome P450</fullName>
    </recommendedName>
</protein>
<evidence type="ECO:0000256" key="8">
    <source>
        <dbReference type="ARBA" id="ARBA00022989"/>
    </source>
</evidence>